<reference evidence="4" key="1">
    <citation type="submission" date="2020-03" db="EMBL/GenBank/DDBJ databases">
        <title>Castanea mollissima Vanexum genome sequencing.</title>
        <authorList>
            <person name="Staton M."/>
        </authorList>
    </citation>
    <scope>NUCLEOTIDE SEQUENCE</scope>
    <source>
        <tissue evidence="4">Leaf</tissue>
    </source>
</reference>
<dbReference type="PANTHER" id="PTHR19855">
    <property type="entry name" value="WD40 REPEAT PROTEIN 12, 37"/>
    <property type="match status" value="1"/>
</dbReference>
<sequence length="159" mass="17523">MVGTQCCPRWWKEIDRIGLGHSLPSLSYNSLLHGQFCTKVLNCLNVGGESSALIAAGGSDPILRIWDPHKPGTSAPVFQFLSHISWISACKWHDKSWFHLISSSYDGKVMLWDLRTAWPLAVIESHKDKVLCADWWKGDSVISGGADSKLCISSGISVL</sequence>
<evidence type="ECO:0000313" key="4">
    <source>
        <dbReference type="EMBL" id="KAF3957583.1"/>
    </source>
</evidence>
<dbReference type="SMART" id="SM00320">
    <property type="entry name" value="WD40"/>
    <property type="match status" value="3"/>
</dbReference>
<keyword evidence="1 3" id="KW-0853">WD repeat</keyword>
<dbReference type="PANTHER" id="PTHR19855:SF11">
    <property type="entry name" value="RIBOSOME BIOGENESIS PROTEIN WDR12"/>
    <property type="match status" value="1"/>
</dbReference>
<evidence type="ECO:0000256" key="2">
    <source>
        <dbReference type="ARBA" id="ARBA00022737"/>
    </source>
</evidence>
<proteinExistence type="predicted"/>
<evidence type="ECO:0000256" key="3">
    <source>
        <dbReference type="PROSITE-ProRule" id="PRU00221"/>
    </source>
</evidence>
<dbReference type="PROSITE" id="PS00678">
    <property type="entry name" value="WD_REPEATS_1"/>
    <property type="match status" value="1"/>
</dbReference>
<evidence type="ECO:0000313" key="5">
    <source>
        <dbReference type="Proteomes" id="UP000737018"/>
    </source>
</evidence>
<comment type="caution">
    <text evidence="4">The sequence shown here is derived from an EMBL/GenBank/DDBJ whole genome shotgun (WGS) entry which is preliminary data.</text>
</comment>
<dbReference type="Proteomes" id="UP000737018">
    <property type="component" value="Unassembled WGS sequence"/>
</dbReference>
<dbReference type="SUPFAM" id="SSF50978">
    <property type="entry name" value="WD40 repeat-like"/>
    <property type="match status" value="1"/>
</dbReference>
<protein>
    <recommendedName>
        <fullName evidence="6">Ribosome biogenesis protein WDR12 homolog</fullName>
    </recommendedName>
</protein>
<dbReference type="Pfam" id="PF00400">
    <property type="entry name" value="WD40"/>
    <property type="match status" value="2"/>
</dbReference>
<accession>A0A8J4VDR3</accession>
<dbReference type="InterPro" id="IPR015943">
    <property type="entry name" value="WD40/YVTN_repeat-like_dom_sf"/>
</dbReference>
<evidence type="ECO:0000256" key="1">
    <source>
        <dbReference type="ARBA" id="ARBA00022574"/>
    </source>
</evidence>
<dbReference type="Gene3D" id="2.130.10.10">
    <property type="entry name" value="YVTN repeat-like/Quinoprotein amine dehydrogenase"/>
    <property type="match status" value="1"/>
</dbReference>
<feature type="repeat" description="WD" evidence="3">
    <location>
        <begin position="80"/>
        <end position="122"/>
    </location>
</feature>
<dbReference type="InterPro" id="IPR001680">
    <property type="entry name" value="WD40_rpt"/>
</dbReference>
<dbReference type="InterPro" id="IPR019775">
    <property type="entry name" value="WD40_repeat_CS"/>
</dbReference>
<keyword evidence="2" id="KW-0677">Repeat</keyword>
<keyword evidence="5" id="KW-1185">Reference proteome</keyword>
<dbReference type="OrthoDB" id="1912699at2759"/>
<dbReference type="PROSITE" id="PS50082">
    <property type="entry name" value="WD_REPEATS_2"/>
    <property type="match status" value="1"/>
</dbReference>
<name>A0A8J4VDR3_9ROSI</name>
<evidence type="ECO:0008006" key="6">
    <source>
        <dbReference type="Google" id="ProtNLM"/>
    </source>
</evidence>
<dbReference type="AlphaFoldDB" id="A0A8J4VDR3"/>
<dbReference type="InterPro" id="IPR036322">
    <property type="entry name" value="WD40_repeat_dom_sf"/>
</dbReference>
<organism evidence="4 5">
    <name type="scientific">Castanea mollissima</name>
    <name type="common">Chinese chestnut</name>
    <dbReference type="NCBI Taxonomy" id="60419"/>
    <lineage>
        <taxon>Eukaryota</taxon>
        <taxon>Viridiplantae</taxon>
        <taxon>Streptophyta</taxon>
        <taxon>Embryophyta</taxon>
        <taxon>Tracheophyta</taxon>
        <taxon>Spermatophyta</taxon>
        <taxon>Magnoliopsida</taxon>
        <taxon>eudicotyledons</taxon>
        <taxon>Gunneridae</taxon>
        <taxon>Pentapetalae</taxon>
        <taxon>rosids</taxon>
        <taxon>fabids</taxon>
        <taxon>Fagales</taxon>
        <taxon>Fagaceae</taxon>
        <taxon>Castanea</taxon>
    </lineage>
</organism>
<gene>
    <name evidence="4" type="ORF">CMV_017422</name>
</gene>
<dbReference type="EMBL" id="JRKL02002784">
    <property type="protein sequence ID" value="KAF3957583.1"/>
    <property type="molecule type" value="Genomic_DNA"/>
</dbReference>